<sequence length="111" mass="12515">FFDQNIQHPAILAALAGLYVDTAGQLTPRLAVRGKPEYLKDQATIDAIRACLFAGLQAAHFWRQLGGTRWQLIFGRKHMLEDLRHLAKLRYQLGSPFPSTATDKDNPPKFL</sequence>
<comment type="caution">
    <text evidence="5">The sequence shown here is derived from an EMBL/GenBank/DDBJ whole genome shotgun (WGS) entry which is preliminary data.</text>
</comment>
<dbReference type="Proteomes" id="UP001268610">
    <property type="component" value="Unassembled WGS sequence"/>
</dbReference>
<dbReference type="PANTHER" id="PTHR38100">
    <property type="entry name" value="HIGH FREQUENCY LYSOGENIZATION PROTEIN HFLD"/>
    <property type="match status" value="1"/>
</dbReference>
<protein>
    <submittedName>
        <fullName evidence="5">DUF489 family protein</fullName>
    </submittedName>
</protein>
<reference evidence="5" key="1">
    <citation type="submission" date="2023-04" db="EMBL/GenBank/DDBJ databases">
        <title>Genomic characterization of faba bean (Vicia faba) microsymbionts in Mexican soils.</title>
        <authorList>
            <person name="Rivera Orduna F.N."/>
            <person name="Guevara-Luna J."/>
            <person name="Yan J."/>
            <person name="Arroyo-Herrera I."/>
            <person name="Li Y."/>
            <person name="Vasquez-Murrieta M.S."/>
            <person name="Wang E.T."/>
        </authorList>
    </citation>
    <scope>NUCLEOTIDE SEQUENCE</scope>
    <source>
        <strain evidence="5">CH26</strain>
    </source>
</reference>
<gene>
    <name evidence="5" type="ORF">RJJ65_37725</name>
</gene>
<dbReference type="SUPFAM" id="SSF101322">
    <property type="entry name" value="YcfC-like"/>
    <property type="match status" value="1"/>
</dbReference>
<name>A0AAJ2GYK5_9HYPH</name>
<dbReference type="Pfam" id="PF04356">
    <property type="entry name" value="DUF489"/>
    <property type="match status" value="1"/>
</dbReference>
<evidence type="ECO:0000256" key="2">
    <source>
        <dbReference type="ARBA" id="ARBA00022475"/>
    </source>
</evidence>
<dbReference type="Gene3D" id="1.10.3890.10">
    <property type="entry name" value="HflD-like"/>
    <property type="match status" value="1"/>
</dbReference>
<dbReference type="EMBL" id="JAVLSF010000653">
    <property type="protein sequence ID" value="MDR9778282.1"/>
    <property type="molecule type" value="Genomic_DNA"/>
</dbReference>
<evidence type="ECO:0000313" key="5">
    <source>
        <dbReference type="EMBL" id="MDR9778282.1"/>
    </source>
</evidence>
<dbReference type="InterPro" id="IPR007451">
    <property type="entry name" value="HflD"/>
</dbReference>
<evidence type="ECO:0000256" key="3">
    <source>
        <dbReference type="ARBA" id="ARBA00022490"/>
    </source>
</evidence>
<dbReference type="RefSeq" id="WP_310866380.1">
    <property type="nucleotide sequence ID" value="NZ_JAVLSF010000653.1"/>
</dbReference>
<proteinExistence type="predicted"/>
<keyword evidence="2" id="KW-1003">Cell membrane</keyword>
<organism evidence="5 6">
    <name type="scientific">Rhizobium hidalgonense</name>
    <dbReference type="NCBI Taxonomy" id="1538159"/>
    <lineage>
        <taxon>Bacteria</taxon>
        <taxon>Pseudomonadati</taxon>
        <taxon>Pseudomonadota</taxon>
        <taxon>Alphaproteobacteria</taxon>
        <taxon>Hyphomicrobiales</taxon>
        <taxon>Rhizobiaceae</taxon>
        <taxon>Rhizobium/Agrobacterium group</taxon>
        <taxon>Rhizobium</taxon>
    </lineage>
</organism>
<keyword evidence="3" id="KW-0963">Cytoplasm</keyword>
<feature type="non-terminal residue" evidence="5">
    <location>
        <position position="1"/>
    </location>
</feature>
<dbReference type="GO" id="GO:0005737">
    <property type="term" value="C:cytoplasm"/>
    <property type="evidence" value="ECO:0007669"/>
    <property type="project" value="UniProtKB-SubCell"/>
</dbReference>
<dbReference type="AlphaFoldDB" id="A0AAJ2GYK5"/>
<evidence type="ECO:0000256" key="1">
    <source>
        <dbReference type="ARBA" id="ARBA00004496"/>
    </source>
</evidence>
<keyword evidence="4" id="KW-0472">Membrane</keyword>
<dbReference type="InterPro" id="IPR035932">
    <property type="entry name" value="HflD-like_sf"/>
</dbReference>
<evidence type="ECO:0000313" key="6">
    <source>
        <dbReference type="Proteomes" id="UP001268610"/>
    </source>
</evidence>
<comment type="subcellular location">
    <subcellularLocation>
        <location evidence="1">Cytoplasm</location>
    </subcellularLocation>
</comment>
<accession>A0AAJ2GYK5</accession>
<evidence type="ECO:0000256" key="4">
    <source>
        <dbReference type="ARBA" id="ARBA00023136"/>
    </source>
</evidence>
<dbReference type="PANTHER" id="PTHR38100:SF1">
    <property type="entry name" value="HIGH FREQUENCY LYSOGENIZATION PROTEIN HFLD"/>
    <property type="match status" value="1"/>
</dbReference>